<name>D7EC39_METEZ</name>
<geneLocation type="plasmid" evidence="1 2">
    <name>pMETEV01</name>
</geneLocation>
<dbReference type="Proteomes" id="UP000000391">
    <property type="component" value="Plasmid pMETEV01"/>
</dbReference>
<sequence>MGSVEFRKNTTKIYLVKPDKGETLKICIKGEQNNTDGGILATDSFGNKLKVKPEGSNVISIYQITEIYMGMCWPIYRT</sequence>
<organism evidence="1 2">
    <name type="scientific">Methanohalobium evestigatum (strain ATCC BAA-1072 / DSM 3721 / NBRC 107634 / OCM 161 / Z-7303)</name>
    <dbReference type="NCBI Taxonomy" id="644295"/>
    <lineage>
        <taxon>Archaea</taxon>
        <taxon>Methanobacteriati</taxon>
        <taxon>Methanobacteriota</taxon>
        <taxon>Stenosarchaea group</taxon>
        <taxon>Methanomicrobia</taxon>
        <taxon>Methanosarcinales</taxon>
        <taxon>Methanosarcinaceae</taxon>
        <taxon>Methanohalobium</taxon>
    </lineage>
</organism>
<gene>
    <name evidence="1" type="ordered locus">Metev_2350</name>
</gene>
<proteinExistence type="predicted"/>
<protein>
    <submittedName>
        <fullName evidence="1">Uncharacterized protein</fullName>
    </submittedName>
</protein>
<reference evidence="1 2" key="1">
    <citation type="submission" date="2010-06" db="EMBL/GenBank/DDBJ databases">
        <title>Complete sequence plasmid of Methanohalobium evestigatum Z-7303.</title>
        <authorList>
            <consortium name="US DOE Joint Genome Institute"/>
            <person name="Lucas S."/>
            <person name="Copeland A."/>
            <person name="Lapidus A."/>
            <person name="Cheng J.-F."/>
            <person name="Bruce D."/>
            <person name="Goodwin L."/>
            <person name="Pitluck S."/>
            <person name="Saunders E."/>
            <person name="Detter J.C."/>
            <person name="Han C."/>
            <person name="Tapia R."/>
            <person name="Land M."/>
            <person name="Hauser L."/>
            <person name="Kyrpides N."/>
            <person name="Mikhailova N."/>
            <person name="Sieprawska-Lupa M."/>
            <person name="Whitman W.B."/>
            <person name="Anderson I."/>
            <person name="Woyke T."/>
        </authorList>
    </citation>
    <scope>NUCLEOTIDE SEQUENCE [LARGE SCALE GENOMIC DNA]</scope>
    <source>
        <strain evidence="2">ATCC BAA-1072 / DSM 3721 / NBRC 107634 / OCM 161 / Z-7303</strain>
        <plasmid evidence="2">Plasmid pMETEV01</plasmid>
    </source>
</reference>
<evidence type="ECO:0000313" key="1">
    <source>
        <dbReference type="EMBL" id="ADI75161.1"/>
    </source>
</evidence>
<evidence type="ECO:0000313" key="2">
    <source>
        <dbReference type="Proteomes" id="UP000000391"/>
    </source>
</evidence>
<dbReference type="HOGENOM" id="CLU_2613621_0_0_2"/>
<keyword evidence="2" id="KW-1185">Reference proteome</keyword>
<dbReference type="AlphaFoldDB" id="D7EC39"/>
<dbReference type="EMBL" id="CP002070">
    <property type="protein sequence ID" value="ADI75161.1"/>
    <property type="molecule type" value="Genomic_DNA"/>
</dbReference>
<dbReference type="KEGG" id="mev:Metev_2350"/>
<accession>D7EC39</accession>
<keyword evidence="1" id="KW-0614">Plasmid</keyword>